<dbReference type="AlphaFoldDB" id="A0A931CGE4"/>
<name>A0A931CGE4_9ACTN</name>
<evidence type="ECO:0000259" key="3">
    <source>
        <dbReference type="PROSITE" id="PS50977"/>
    </source>
</evidence>
<keyword evidence="1 2" id="KW-0238">DNA-binding</keyword>
<gene>
    <name evidence="4" type="ORF">I4J89_37110</name>
</gene>
<evidence type="ECO:0000256" key="1">
    <source>
        <dbReference type="ARBA" id="ARBA00023125"/>
    </source>
</evidence>
<proteinExistence type="predicted"/>
<feature type="DNA-binding region" description="H-T-H motif" evidence="2">
    <location>
        <begin position="17"/>
        <end position="36"/>
    </location>
</feature>
<dbReference type="SUPFAM" id="SSF46689">
    <property type="entry name" value="Homeodomain-like"/>
    <property type="match status" value="1"/>
</dbReference>
<dbReference type="Proteomes" id="UP000598146">
    <property type="component" value="Unassembled WGS sequence"/>
</dbReference>
<dbReference type="GO" id="GO:0000976">
    <property type="term" value="F:transcription cis-regulatory region binding"/>
    <property type="evidence" value="ECO:0007669"/>
    <property type="project" value="TreeGrafter"/>
</dbReference>
<dbReference type="PANTHER" id="PTHR30055">
    <property type="entry name" value="HTH-TYPE TRANSCRIPTIONAL REGULATOR RUTR"/>
    <property type="match status" value="1"/>
</dbReference>
<organism evidence="4 5">
    <name type="scientific">Actinoplanes aureus</name>
    <dbReference type="NCBI Taxonomy" id="2792083"/>
    <lineage>
        <taxon>Bacteria</taxon>
        <taxon>Bacillati</taxon>
        <taxon>Actinomycetota</taxon>
        <taxon>Actinomycetes</taxon>
        <taxon>Micromonosporales</taxon>
        <taxon>Micromonosporaceae</taxon>
        <taxon>Actinoplanes</taxon>
    </lineage>
</organism>
<sequence length="190" mass="20499">MEVARRLFVEQGYAGTSVEQIAAQAGVSGRTVFAGFTAKINLLKQAVDTAIVGDSDDVPLAMRSAMQRVHQAATAHEAFERLADAYAEIVQRAYGIYTVVHRAADADPEIAELERLLEAQRLTGAGQLAATLADRLGVADPAAVAYMQDVLWTVGSPLQYGLLVHGRGWTIERYRDWTARALAALVPPAH</sequence>
<dbReference type="PROSITE" id="PS50977">
    <property type="entry name" value="HTH_TETR_2"/>
    <property type="match status" value="1"/>
</dbReference>
<keyword evidence="5" id="KW-1185">Reference proteome</keyword>
<dbReference type="InterPro" id="IPR050109">
    <property type="entry name" value="HTH-type_TetR-like_transc_reg"/>
</dbReference>
<dbReference type="RefSeq" id="WP_196418852.1">
    <property type="nucleotide sequence ID" value="NZ_JADQTO010000024.1"/>
</dbReference>
<protein>
    <submittedName>
        <fullName evidence="4">Helix-turn-helix transcriptional regulator</fullName>
    </submittedName>
</protein>
<evidence type="ECO:0000313" key="4">
    <source>
        <dbReference type="EMBL" id="MBG0567082.1"/>
    </source>
</evidence>
<accession>A0A931CGE4</accession>
<dbReference type="Pfam" id="PF00440">
    <property type="entry name" value="TetR_N"/>
    <property type="match status" value="1"/>
</dbReference>
<dbReference type="InterPro" id="IPR009057">
    <property type="entry name" value="Homeodomain-like_sf"/>
</dbReference>
<feature type="domain" description="HTH tetR-type" evidence="3">
    <location>
        <begin position="1"/>
        <end position="54"/>
    </location>
</feature>
<dbReference type="PANTHER" id="PTHR30055:SF146">
    <property type="entry name" value="HTH-TYPE TRANSCRIPTIONAL DUAL REGULATOR CECR"/>
    <property type="match status" value="1"/>
</dbReference>
<dbReference type="Gene3D" id="1.10.357.10">
    <property type="entry name" value="Tetracycline Repressor, domain 2"/>
    <property type="match status" value="1"/>
</dbReference>
<comment type="caution">
    <text evidence="4">The sequence shown here is derived from an EMBL/GenBank/DDBJ whole genome shotgun (WGS) entry which is preliminary data.</text>
</comment>
<dbReference type="InterPro" id="IPR001647">
    <property type="entry name" value="HTH_TetR"/>
</dbReference>
<evidence type="ECO:0000313" key="5">
    <source>
        <dbReference type="Proteomes" id="UP000598146"/>
    </source>
</evidence>
<dbReference type="GO" id="GO:0003700">
    <property type="term" value="F:DNA-binding transcription factor activity"/>
    <property type="evidence" value="ECO:0007669"/>
    <property type="project" value="TreeGrafter"/>
</dbReference>
<dbReference type="EMBL" id="JADQTO010000024">
    <property type="protein sequence ID" value="MBG0567082.1"/>
    <property type="molecule type" value="Genomic_DNA"/>
</dbReference>
<evidence type="ECO:0000256" key="2">
    <source>
        <dbReference type="PROSITE-ProRule" id="PRU00335"/>
    </source>
</evidence>
<reference evidence="4" key="1">
    <citation type="submission" date="2020-11" db="EMBL/GenBank/DDBJ databases">
        <title>Isolation and identification of active actinomycetes.</title>
        <authorList>
            <person name="Sun X."/>
        </authorList>
    </citation>
    <scope>NUCLEOTIDE SEQUENCE</scope>
    <source>
        <strain evidence="4">NEAU-A11</strain>
    </source>
</reference>